<organism evidence="1 2">
    <name type="scientific">Pseudoxanthomonas suwonensis</name>
    <dbReference type="NCBI Taxonomy" id="314722"/>
    <lineage>
        <taxon>Bacteria</taxon>
        <taxon>Pseudomonadati</taxon>
        <taxon>Pseudomonadota</taxon>
        <taxon>Gammaproteobacteria</taxon>
        <taxon>Lysobacterales</taxon>
        <taxon>Lysobacteraceae</taxon>
        <taxon>Pseudoxanthomonas</taxon>
    </lineage>
</organism>
<proteinExistence type="predicted"/>
<sequence length="251" mass="27458">MIGNPAMADAMREESLDERRLVLPTGVFDADGRAHRCVRVRELTGADEEALFERGKPGNAWRVSAFLASAIESVEGLEAGVDAAFAADLQLGDRDYLLLRLRQMDLGDAVHQVMRCPACLERVDVDLSISELPVRRLDRPQAVYQADIAGTAMQLRLPTGADQAAIETLAMANPAAANTRLFARIVLDVDGQGAPDEETVRAWPLAMRSQLVAWLEDHAPGPELFLELVCPHCRADMSYAFDLDAFFLPSA</sequence>
<dbReference type="InterPro" id="IPR024364">
    <property type="entry name" value="Baseplate_phage_T4-like"/>
</dbReference>
<keyword evidence="2" id="KW-1185">Reference proteome</keyword>
<name>A0A0E3UNA7_9GAMM</name>
<dbReference type="KEGG" id="psuw:WQ53_08430"/>
<dbReference type="AlphaFoldDB" id="A0A0E3UNA7"/>
<dbReference type="Pfam" id="PF12322">
    <property type="entry name" value="T4_baseplate"/>
    <property type="match status" value="1"/>
</dbReference>
<accession>A0A0E3UNA7</accession>
<dbReference type="PATRIC" id="fig|314722.6.peg.1813"/>
<evidence type="ECO:0000313" key="1">
    <source>
        <dbReference type="EMBL" id="AKC86780.1"/>
    </source>
</evidence>
<evidence type="ECO:0000313" key="2">
    <source>
        <dbReference type="Proteomes" id="UP000033067"/>
    </source>
</evidence>
<dbReference type="EMBL" id="CP011144">
    <property type="protein sequence ID" value="AKC86780.1"/>
    <property type="molecule type" value="Genomic_DNA"/>
</dbReference>
<dbReference type="Proteomes" id="UP000033067">
    <property type="component" value="Chromosome"/>
</dbReference>
<reference evidence="1 2" key="1">
    <citation type="journal article" date="2015" name="Genome Announc.">
        <title>Complete Genome Sequence of Pseudoxanthomonas suwonensis Strain J1, a Cellulose-Degrading Bacterium Isolated from Leaf- and Wood-Enriched Soil.</title>
        <authorList>
            <person name="Hou L."/>
            <person name="Jiang J."/>
            <person name="Xu Z."/>
            <person name="Zhou Y."/>
            <person name="Leung F.C."/>
        </authorList>
    </citation>
    <scope>NUCLEOTIDE SEQUENCE [LARGE SCALE GENOMIC DNA]</scope>
    <source>
        <strain evidence="1 2">J1</strain>
    </source>
</reference>
<gene>
    <name evidence="1" type="ORF">WQ53_08430</name>
</gene>
<protein>
    <submittedName>
        <fullName evidence="1">Uncharacterized protein</fullName>
    </submittedName>
</protein>